<dbReference type="PANTHER" id="PTHR46406:SF1">
    <property type="entry name" value="NITRIC OXIDE-ASSOCIATED PROTEIN 1"/>
    <property type="match status" value="1"/>
</dbReference>
<dbReference type="PANTHER" id="PTHR46406">
    <property type="entry name" value="NITRIC OXIDE-ASSOCIATED PROTEIN 1"/>
    <property type="match status" value="1"/>
</dbReference>
<protein>
    <submittedName>
        <fullName evidence="1">Uncharacterized protein</fullName>
    </submittedName>
</protein>
<dbReference type="OrthoDB" id="1696305at2759"/>
<dbReference type="EMBL" id="UYYG01000046">
    <property type="protein sequence ID" value="VDN52151.1"/>
    <property type="molecule type" value="Genomic_DNA"/>
</dbReference>
<reference evidence="1 2" key="1">
    <citation type="submission" date="2018-11" db="EMBL/GenBank/DDBJ databases">
        <authorList>
            <consortium name="Pathogen Informatics"/>
        </authorList>
    </citation>
    <scope>NUCLEOTIDE SEQUENCE [LARGE SCALE GENOMIC DNA]</scope>
</reference>
<sequence>MIQIYFRTLFNILLQSDLCKVRALDLVERATTSIWPGTTISLLKFPVMNPTPLRLELRRRRLLKFRSWLMKERRLSRDILKETGDSKYVTLHAYVDNTFKDMDEKTRPVAPSNLAYLSNEKMFINTEQKLRDIKKRSWTLDHEAFAKGKWCYDTPGTVNNEQVLNIFTLDELIAILPKKMMVPRTFVVKPNETLLIAGIARIDFLELTADERGPTFLSVFANDSLPVNVMKTCEVKAFFERYWGSPALVVPFGSTKRLSDFPEMKSQKISFDSNGLEIGCADVIFSSIGWVCVTAPKSKIRLEAYTPGGRGLSLRVPPILPLCASNRGPRIVGTAAYKVKRVKLPVNMTRKWKKRNLKEN</sequence>
<proteinExistence type="predicted"/>
<name>A0A3P7Q921_DRAME</name>
<evidence type="ECO:0000313" key="2">
    <source>
        <dbReference type="Proteomes" id="UP000274756"/>
    </source>
</evidence>
<gene>
    <name evidence="1" type="ORF">DME_LOCUS2124</name>
</gene>
<dbReference type="Proteomes" id="UP000274756">
    <property type="component" value="Unassembled WGS sequence"/>
</dbReference>
<evidence type="ECO:0000313" key="1">
    <source>
        <dbReference type="EMBL" id="VDN52151.1"/>
    </source>
</evidence>
<organism evidence="1 2">
    <name type="scientific">Dracunculus medinensis</name>
    <name type="common">Guinea worm</name>
    <dbReference type="NCBI Taxonomy" id="318479"/>
    <lineage>
        <taxon>Eukaryota</taxon>
        <taxon>Metazoa</taxon>
        <taxon>Ecdysozoa</taxon>
        <taxon>Nematoda</taxon>
        <taxon>Chromadorea</taxon>
        <taxon>Rhabditida</taxon>
        <taxon>Spirurina</taxon>
        <taxon>Dracunculoidea</taxon>
        <taxon>Dracunculidae</taxon>
        <taxon>Dracunculus</taxon>
    </lineage>
</organism>
<accession>A0A3P7Q921</accession>
<dbReference type="InterPro" id="IPR052807">
    <property type="entry name" value="Mito_transl_resp_regulator"/>
</dbReference>
<dbReference type="AlphaFoldDB" id="A0A3P7Q921"/>
<dbReference type="STRING" id="318479.A0A3P7Q921"/>
<keyword evidence="2" id="KW-1185">Reference proteome</keyword>